<sequence length="94" mass="11423">MTVRHDHHSTFHGESKLADFFIWNRLTNKKFYWEHFGNTNSENYKEGIPEKIFWYKINGHKIAEKGGDLIYTYYVNENQFLKDIEKYINLIKAF</sequence>
<dbReference type="Proteomes" id="UP000647339">
    <property type="component" value="Unassembled WGS sequence"/>
</dbReference>
<protein>
    <submittedName>
        <fullName evidence="1">Uncharacterized protein</fullName>
    </submittedName>
</protein>
<evidence type="ECO:0000313" key="1">
    <source>
        <dbReference type="EMBL" id="GGF44194.1"/>
    </source>
</evidence>
<gene>
    <name evidence="1" type="ORF">GCM10011339_35870</name>
</gene>
<reference evidence="2" key="1">
    <citation type="journal article" date="2019" name="Int. J. Syst. Evol. Microbiol.">
        <title>The Global Catalogue of Microorganisms (GCM) 10K type strain sequencing project: providing services to taxonomists for standard genome sequencing and annotation.</title>
        <authorList>
            <consortium name="The Broad Institute Genomics Platform"/>
            <consortium name="The Broad Institute Genome Sequencing Center for Infectious Disease"/>
            <person name="Wu L."/>
            <person name="Ma J."/>
        </authorList>
    </citation>
    <scope>NUCLEOTIDE SEQUENCE [LARGE SCALE GENOMIC DNA]</scope>
    <source>
        <strain evidence="2">CGMCC 1.15407</strain>
    </source>
</reference>
<accession>A0ABQ1V9S1</accession>
<keyword evidence="2" id="KW-1185">Reference proteome</keyword>
<dbReference type="EMBL" id="BMIU01000021">
    <property type="protein sequence ID" value="GGF44194.1"/>
    <property type="molecule type" value="Genomic_DNA"/>
</dbReference>
<organism evidence="1 2">
    <name type="scientific">Echinicola rosea</name>
    <dbReference type="NCBI Taxonomy" id="1807691"/>
    <lineage>
        <taxon>Bacteria</taxon>
        <taxon>Pseudomonadati</taxon>
        <taxon>Bacteroidota</taxon>
        <taxon>Cytophagia</taxon>
        <taxon>Cytophagales</taxon>
        <taxon>Cyclobacteriaceae</taxon>
        <taxon>Echinicola</taxon>
    </lineage>
</organism>
<name>A0ABQ1V9S1_9BACT</name>
<evidence type="ECO:0000313" key="2">
    <source>
        <dbReference type="Proteomes" id="UP000647339"/>
    </source>
</evidence>
<proteinExistence type="predicted"/>
<comment type="caution">
    <text evidence="1">The sequence shown here is derived from an EMBL/GenBank/DDBJ whole genome shotgun (WGS) entry which is preliminary data.</text>
</comment>